<organism evidence="1 2">
    <name type="scientific">Bacillus licheniformis</name>
    <dbReference type="NCBI Taxonomy" id="1402"/>
    <lineage>
        <taxon>Bacteria</taxon>
        <taxon>Bacillati</taxon>
        <taxon>Bacillota</taxon>
        <taxon>Bacilli</taxon>
        <taxon>Bacillales</taxon>
        <taxon>Bacillaceae</taxon>
        <taxon>Bacillus</taxon>
    </lineage>
</organism>
<sequence>MPTLCHNSVKIVFLSPSDNVYDGLMSASSLGEYHDKFIKNQFKLRKNTK</sequence>
<accession>A0AB37GKN2</accession>
<dbReference type="EMBL" id="CP065647">
    <property type="protein sequence ID" value="QPR71998.1"/>
    <property type="molecule type" value="Genomic_DNA"/>
</dbReference>
<proteinExistence type="predicted"/>
<evidence type="ECO:0000313" key="1">
    <source>
        <dbReference type="EMBL" id="QPR71998.1"/>
    </source>
</evidence>
<dbReference type="AlphaFoldDB" id="A0AB37GKN2"/>
<gene>
    <name evidence="1" type="ORF">I6G80_19575</name>
</gene>
<name>A0AB37GKN2_BACLI</name>
<protein>
    <submittedName>
        <fullName evidence="1">KTSC domain-containing protein</fullName>
    </submittedName>
</protein>
<reference evidence="1 2" key="1">
    <citation type="submission" date="2020-12" db="EMBL/GenBank/DDBJ databases">
        <title>FDA dAtabase for Regulatory Grade micrObial Sequences (FDA-ARGOS): Supporting development and validation of Infectious Disease Dx tests.</title>
        <authorList>
            <person name="Nelson B."/>
            <person name="Plummer A."/>
            <person name="Tallon L."/>
            <person name="Sadzewicz L."/>
            <person name="Zhao X."/>
            <person name="Boylan J."/>
            <person name="Ott S."/>
            <person name="Bowen H."/>
            <person name="Vavikolanu K."/>
            <person name="Mehta A."/>
            <person name="Aluvathingal J."/>
            <person name="Nadendla S."/>
            <person name="Myers T."/>
            <person name="Yan Y."/>
            <person name="Sichtig H."/>
        </authorList>
    </citation>
    <scope>NUCLEOTIDE SEQUENCE [LARGE SCALE GENOMIC DNA]</scope>
    <source>
        <strain evidence="1 2">FDAARGOS_923</strain>
    </source>
</reference>
<dbReference type="Proteomes" id="UP000595038">
    <property type="component" value="Chromosome"/>
</dbReference>
<evidence type="ECO:0000313" key="2">
    <source>
        <dbReference type="Proteomes" id="UP000595038"/>
    </source>
</evidence>